<proteinExistence type="predicted"/>
<dbReference type="SUPFAM" id="SSF52540">
    <property type="entry name" value="P-loop containing nucleoside triphosphate hydrolases"/>
    <property type="match status" value="1"/>
</dbReference>
<gene>
    <name evidence="2" type="primary">zapE</name>
    <name evidence="2" type="ORF">EDM56_16155</name>
</gene>
<comment type="caution">
    <text evidence="2">The sequence shown here is derived from an EMBL/GenBank/DDBJ whole genome shotgun (WGS) entry which is preliminary data.</text>
</comment>
<dbReference type="PANTHER" id="PTHR30050">
    <property type="entry name" value="CHROMOSOMAL REPLICATION INITIATOR PROTEIN DNAA"/>
    <property type="match status" value="1"/>
</dbReference>
<feature type="domain" description="IstB-like ATP-binding" evidence="1">
    <location>
        <begin position="76"/>
        <end position="186"/>
    </location>
</feature>
<evidence type="ECO:0000313" key="3">
    <source>
        <dbReference type="Proteomes" id="UP000271031"/>
    </source>
</evidence>
<dbReference type="EMBL" id="RHHQ01000012">
    <property type="protein sequence ID" value="RNB87209.1"/>
    <property type="molecule type" value="Genomic_DNA"/>
</dbReference>
<dbReference type="GO" id="GO:0005524">
    <property type="term" value="F:ATP binding"/>
    <property type="evidence" value="ECO:0007669"/>
    <property type="project" value="InterPro"/>
</dbReference>
<name>A0A3M8DHY4_9BACL</name>
<dbReference type="Pfam" id="PF01695">
    <property type="entry name" value="IstB_IS21"/>
    <property type="match status" value="1"/>
</dbReference>
<keyword evidence="3" id="KW-1185">Reference proteome</keyword>
<dbReference type="GO" id="GO:0051301">
    <property type="term" value="P:cell division"/>
    <property type="evidence" value="ECO:0007669"/>
    <property type="project" value="UniProtKB-KW"/>
</dbReference>
<accession>A0A3M8DHY4</accession>
<protein>
    <submittedName>
        <fullName evidence="2">Cell division protein ZapE</fullName>
    </submittedName>
</protein>
<dbReference type="PANTHER" id="PTHR30050:SF8">
    <property type="entry name" value="PRIMOSOMAL PROTEIN DNAI"/>
    <property type="match status" value="1"/>
</dbReference>
<organism evidence="2 3">
    <name type="scientific">Brevibacillus fluminis</name>
    <dbReference type="NCBI Taxonomy" id="511487"/>
    <lineage>
        <taxon>Bacteria</taxon>
        <taxon>Bacillati</taxon>
        <taxon>Bacillota</taxon>
        <taxon>Bacilli</taxon>
        <taxon>Bacillales</taxon>
        <taxon>Paenibacillaceae</taxon>
        <taxon>Brevibacillus</taxon>
    </lineage>
</organism>
<dbReference type="InterPro" id="IPR027417">
    <property type="entry name" value="P-loop_NTPase"/>
</dbReference>
<keyword evidence="2" id="KW-0132">Cell division</keyword>
<dbReference type="AlphaFoldDB" id="A0A3M8DHY4"/>
<evidence type="ECO:0000259" key="1">
    <source>
        <dbReference type="Pfam" id="PF01695"/>
    </source>
</evidence>
<dbReference type="OrthoDB" id="61127at2"/>
<dbReference type="GO" id="GO:0006260">
    <property type="term" value="P:DNA replication"/>
    <property type="evidence" value="ECO:0007669"/>
    <property type="project" value="TreeGrafter"/>
</dbReference>
<dbReference type="CDD" id="cd00009">
    <property type="entry name" value="AAA"/>
    <property type="match status" value="1"/>
</dbReference>
<reference evidence="2 3" key="1">
    <citation type="submission" date="2018-10" db="EMBL/GenBank/DDBJ databases">
        <title>Phylogenomics of Brevibacillus.</title>
        <authorList>
            <person name="Dunlap C."/>
        </authorList>
    </citation>
    <scope>NUCLEOTIDE SEQUENCE [LARGE SCALE GENOMIC DNA]</scope>
    <source>
        <strain evidence="2 3">JCM 15716</strain>
    </source>
</reference>
<keyword evidence="2" id="KW-0131">Cell cycle</keyword>
<dbReference type="InterPro" id="IPR002611">
    <property type="entry name" value="IstB_ATP-bd"/>
</dbReference>
<dbReference type="Gene3D" id="3.40.50.300">
    <property type="entry name" value="P-loop containing nucleotide triphosphate hydrolases"/>
    <property type="match status" value="1"/>
</dbReference>
<sequence length="225" mass="25873">MRVTQTDIELLKKKVLQLEKSVYLLTQQVYSTNEYSSFNTSLQELKFFDFNTEVLRYVIQWIDKFTTSDLQPPLGIYINGPFGVGKTFIMEALVNQLSSLNIPSALVSVPDMYRKLKDTFNKGTTEAFVTYLKTVPVLILDDIGAENVSPWGRDEILGPLLSFRARRNFPTLFTSNYNLEELYDHFLGTEPTNKSHMQARKIMELITPYVTCFELSGPNMRIEVL</sequence>
<evidence type="ECO:0000313" key="2">
    <source>
        <dbReference type="EMBL" id="RNB87209.1"/>
    </source>
</evidence>
<dbReference type="Proteomes" id="UP000271031">
    <property type="component" value="Unassembled WGS sequence"/>
</dbReference>